<sequence length="314" mass="35028">MLLFSCQTSADDIELSGEASVGYDTNPAQSHASEDLAFAHIALGAVKTLNLEQSDLRFALDGWYHDYEADNDSYRLSLSSAWSRPIARDRGLLTFSVSGAIYRDALVPADARNEGALTLRYDHILNARDTVGLSAEVRRLDYRNPSLPWSGRPGSGSGRQNSGGRCKPSGRQGPRRRSAALEQRRNDQRSTIALDATHAWSPTLSTRITLAHARNASTVALESYDRNGIGLLAQFMLNNAWRLESGLGWSRSDYSHTQRRLERRDEELNAALVIRHRRGARELFCSLDWIDSDSTIDVHSFRQQVAQCGMAWSF</sequence>
<feature type="region of interest" description="Disordered" evidence="1">
    <location>
        <begin position="146"/>
        <end position="188"/>
    </location>
</feature>
<reference evidence="2 3" key="1">
    <citation type="submission" date="2011-06" db="EMBL/GenBank/DDBJ databases">
        <title>The draft genome of Thiorhodococcus drewsii AZ1.</title>
        <authorList>
            <consortium name="US DOE Joint Genome Institute (JGI-PGF)"/>
            <person name="Lucas S."/>
            <person name="Han J."/>
            <person name="Lapidus A."/>
            <person name="Cheng J.-F."/>
            <person name="Goodwin L."/>
            <person name="Pitluck S."/>
            <person name="Peters L."/>
            <person name="Land M.L."/>
            <person name="Hauser L."/>
            <person name="Vogl K."/>
            <person name="Liu Z."/>
            <person name="Imhoff J."/>
            <person name="Thiel V."/>
            <person name="Frigaard N.-U."/>
            <person name="Bryant D.A."/>
            <person name="Woyke T.J."/>
        </authorList>
    </citation>
    <scope>NUCLEOTIDE SEQUENCE [LARGE SCALE GENOMIC DNA]</scope>
    <source>
        <strain evidence="2 3">AZ1</strain>
    </source>
</reference>
<comment type="caution">
    <text evidence="2">The sequence shown here is derived from an EMBL/GenBank/DDBJ whole genome shotgun (WGS) entry which is preliminary data.</text>
</comment>
<evidence type="ECO:0008006" key="4">
    <source>
        <dbReference type="Google" id="ProtNLM"/>
    </source>
</evidence>
<dbReference type="AlphaFoldDB" id="G2E283"/>
<dbReference type="RefSeq" id="WP_007041109.1">
    <property type="nucleotide sequence ID" value="NZ_AFWT01000015.1"/>
</dbReference>
<name>G2E283_9GAMM</name>
<dbReference type="OrthoDB" id="5758636at2"/>
<organism evidence="2 3">
    <name type="scientific">Thiorhodococcus drewsii AZ1</name>
    <dbReference type="NCBI Taxonomy" id="765913"/>
    <lineage>
        <taxon>Bacteria</taxon>
        <taxon>Pseudomonadati</taxon>
        <taxon>Pseudomonadota</taxon>
        <taxon>Gammaproteobacteria</taxon>
        <taxon>Chromatiales</taxon>
        <taxon>Chromatiaceae</taxon>
        <taxon>Thiorhodococcus</taxon>
    </lineage>
</organism>
<dbReference type="SUPFAM" id="SSF56935">
    <property type="entry name" value="Porins"/>
    <property type="match status" value="1"/>
</dbReference>
<accession>G2E283</accession>
<evidence type="ECO:0000313" key="2">
    <source>
        <dbReference type="EMBL" id="EGV31032.1"/>
    </source>
</evidence>
<dbReference type="EMBL" id="AFWT01000015">
    <property type="protein sequence ID" value="EGV31032.1"/>
    <property type="molecule type" value="Genomic_DNA"/>
</dbReference>
<protein>
    <recommendedName>
        <fullName evidence="4">DUF560 domain-containing protein</fullName>
    </recommendedName>
</protein>
<evidence type="ECO:0000256" key="1">
    <source>
        <dbReference type="SAM" id="MobiDB-lite"/>
    </source>
</evidence>
<dbReference type="eggNOG" id="ENOG5032U3E">
    <property type="taxonomic scope" value="Bacteria"/>
</dbReference>
<dbReference type="STRING" id="765913.ThidrDRAFT_2396"/>
<feature type="compositionally biased region" description="Low complexity" evidence="1">
    <location>
        <begin position="146"/>
        <end position="165"/>
    </location>
</feature>
<gene>
    <name evidence="2" type="ORF">ThidrDRAFT_2396</name>
</gene>
<keyword evidence="3" id="KW-1185">Reference proteome</keyword>
<dbReference type="Proteomes" id="UP000004200">
    <property type="component" value="Unassembled WGS sequence"/>
</dbReference>
<proteinExistence type="predicted"/>
<evidence type="ECO:0000313" key="3">
    <source>
        <dbReference type="Proteomes" id="UP000004200"/>
    </source>
</evidence>